<sequence length="76" mass="8813">MVAVMWECTYTPAVSQLQDMHYWKKDPHLTFPRPHMSVPPTKCRGYSRVHRSDSDGGMPPYRPPHRPIASYVPVAY</sequence>
<organism evidence="2 3">
    <name type="scientific">Lentinus brumalis</name>
    <dbReference type="NCBI Taxonomy" id="2498619"/>
    <lineage>
        <taxon>Eukaryota</taxon>
        <taxon>Fungi</taxon>
        <taxon>Dikarya</taxon>
        <taxon>Basidiomycota</taxon>
        <taxon>Agaricomycotina</taxon>
        <taxon>Agaricomycetes</taxon>
        <taxon>Polyporales</taxon>
        <taxon>Polyporaceae</taxon>
        <taxon>Lentinus</taxon>
    </lineage>
</organism>
<reference evidence="2 3" key="1">
    <citation type="journal article" date="2018" name="Biotechnol. Biofuels">
        <title>Integrative visual omics of the white-rot fungus Polyporus brumalis exposes the biotechnological potential of its oxidative enzymes for delignifying raw plant biomass.</title>
        <authorList>
            <person name="Miyauchi S."/>
            <person name="Rancon A."/>
            <person name="Drula E."/>
            <person name="Hage H."/>
            <person name="Chaduli D."/>
            <person name="Favel A."/>
            <person name="Grisel S."/>
            <person name="Henrissat B."/>
            <person name="Herpoel-Gimbert I."/>
            <person name="Ruiz-Duenas F.J."/>
            <person name="Chevret D."/>
            <person name="Hainaut M."/>
            <person name="Lin J."/>
            <person name="Wang M."/>
            <person name="Pangilinan J."/>
            <person name="Lipzen A."/>
            <person name="Lesage-Meessen L."/>
            <person name="Navarro D."/>
            <person name="Riley R."/>
            <person name="Grigoriev I.V."/>
            <person name="Zhou S."/>
            <person name="Raouche S."/>
            <person name="Rosso M.N."/>
        </authorList>
    </citation>
    <scope>NUCLEOTIDE SEQUENCE [LARGE SCALE GENOMIC DNA]</scope>
    <source>
        <strain evidence="2 3">BRFM 1820</strain>
    </source>
</reference>
<protein>
    <submittedName>
        <fullName evidence="2">Uncharacterized protein</fullName>
    </submittedName>
</protein>
<feature type="region of interest" description="Disordered" evidence="1">
    <location>
        <begin position="33"/>
        <end position="65"/>
    </location>
</feature>
<name>A0A371DF72_9APHY</name>
<evidence type="ECO:0000256" key="1">
    <source>
        <dbReference type="SAM" id="MobiDB-lite"/>
    </source>
</evidence>
<proteinExistence type="predicted"/>
<evidence type="ECO:0000313" key="3">
    <source>
        <dbReference type="Proteomes" id="UP000256964"/>
    </source>
</evidence>
<keyword evidence="3" id="KW-1185">Reference proteome</keyword>
<accession>A0A371DF72</accession>
<gene>
    <name evidence="2" type="ORF">OH76DRAFT_357559</name>
</gene>
<dbReference type="AlphaFoldDB" id="A0A371DF72"/>
<dbReference type="EMBL" id="KZ857396">
    <property type="protein sequence ID" value="RDX51195.1"/>
    <property type="molecule type" value="Genomic_DNA"/>
</dbReference>
<dbReference type="Proteomes" id="UP000256964">
    <property type="component" value="Unassembled WGS sequence"/>
</dbReference>
<evidence type="ECO:0000313" key="2">
    <source>
        <dbReference type="EMBL" id="RDX51195.1"/>
    </source>
</evidence>